<dbReference type="Proteomes" id="UP001156856">
    <property type="component" value="Unassembled WGS sequence"/>
</dbReference>
<dbReference type="InterPro" id="IPR025310">
    <property type="entry name" value="DUF4164"/>
</dbReference>
<reference evidence="5" key="2">
    <citation type="journal article" date="2019" name="Int. J. Syst. Evol. Microbiol.">
        <title>The Global Catalogue of Microorganisms (GCM) 10K type strain sequencing project: providing services to taxonomists for standard genome sequencing and annotation.</title>
        <authorList>
            <consortium name="The Broad Institute Genomics Platform"/>
            <consortium name="The Broad Institute Genome Sequencing Center for Infectious Disease"/>
            <person name="Wu L."/>
            <person name="Ma J."/>
        </authorList>
    </citation>
    <scope>NUCLEOTIDE SEQUENCE [LARGE SCALE GENOMIC DNA]</scope>
    <source>
        <strain evidence="5">NBRC 107715</strain>
    </source>
</reference>
<reference evidence="3" key="4">
    <citation type="submission" date="2023-01" db="EMBL/GenBank/DDBJ databases">
        <title>Draft genome sequence of Methylobacterium oxalidis strain NBRC 107715.</title>
        <authorList>
            <person name="Sun Q."/>
            <person name="Mori K."/>
        </authorList>
    </citation>
    <scope>NUCLEOTIDE SEQUENCE</scope>
    <source>
        <strain evidence="3">NBRC 107715</strain>
    </source>
</reference>
<organism evidence="2 4">
    <name type="scientific">Methylobacterium oxalidis</name>
    <dbReference type="NCBI Taxonomy" id="944322"/>
    <lineage>
        <taxon>Bacteria</taxon>
        <taxon>Pseudomonadati</taxon>
        <taxon>Pseudomonadota</taxon>
        <taxon>Alphaproteobacteria</taxon>
        <taxon>Hyphomicrobiales</taxon>
        <taxon>Methylobacteriaceae</taxon>
        <taxon>Methylobacterium</taxon>
    </lineage>
</organism>
<sequence length="103" mass="11008">MSDPAPPRAVPIDAALARLDAALQRLEATVTRRLEAERAPDDRNVELAIMGEDRARLAAALDAAQARLAEVTAAADDIGERLDRVIDRVEGVLAEGEEERPGA</sequence>
<evidence type="ECO:0000256" key="1">
    <source>
        <dbReference type="SAM" id="Coils"/>
    </source>
</evidence>
<comment type="caution">
    <text evidence="2">The sequence shown here is derived from an EMBL/GenBank/DDBJ whole genome shotgun (WGS) entry which is preliminary data.</text>
</comment>
<keyword evidence="1" id="KW-0175">Coiled coil</keyword>
<keyword evidence="5" id="KW-1185">Reference proteome</keyword>
<dbReference type="Pfam" id="PF13747">
    <property type="entry name" value="DUF4164"/>
    <property type="match status" value="1"/>
</dbReference>
<dbReference type="RefSeq" id="WP_238178788.1">
    <property type="nucleotide sequence ID" value="NZ_BJZU01000014.1"/>
</dbReference>
<evidence type="ECO:0008006" key="6">
    <source>
        <dbReference type="Google" id="ProtNLM"/>
    </source>
</evidence>
<dbReference type="EMBL" id="BJZU01000014">
    <property type="protein sequence ID" value="GEP02943.1"/>
    <property type="molecule type" value="Genomic_DNA"/>
</dbReference>
<dbReference type="EMBL" id="BSPK01000084">
    <property type="protein sequence ID" value="GLS65876.1"/>
    <property type="molecule type" value="Genomic_DNA"/>
</dbReference>
<dbReference type="Proteomes" id="UP000321960">
    <property type="component" value="Unassembled WGS sequence"/>
</dbReference>
<evidence type="ECO:0000313" key="2">
    <source>
        <dbReference type="EMBL" id="GEP02943.1"/>
    </source>
</evidence>
<gene>
    <name evidence="3" type="ORF">GCM10007888_42580</name>
    <name evidence="2" type="ORF">MOX02_09810</name>
</gene>
<name>A0A512IZ54_9HYPH</name>
<accession>A0A512IZ54</accession>
<reference evidence="2 4" key="3">
    <citation type="submission" date="2019-07" db="EMBL/GenBank/DDBJ databases">
        <title>Whole genome shotgun sequence of Methylobacterium oxalidis NBRC 107715.</title>
        <authorList>
            <person name="Hosoyama A."/>
            <person name="Uohara A."/>
            <person name="Ohji S."/>
            <person name="Ichikawa N."/>
        </authorList>
    </citation>
    <scope>NUCLEOTIDE SEQUENCE [LARGE SCALE GENOMIC DNA]</scope>
    <source>
        <strain evidence="2 4">NBRC 107715</strain>
    </source>
</reference>
<evidence type="ECO:0000313" key="4">
    <source>
        <dbReference type="Proteomes" id="UP000321960"/>
    </source>
</evidence>
<feature type="coiled-coil region" evidence="1">
    <location>
        <begin position="54"/>
        <end position="81"/>
    </location>
</feature>
<proteinExistence type="predicted"/>
<dbReference type="AlphaFoldDB" id="A0A512IZ54"/>
<evidence type="ECO:0000313" key="5">
    <source>
        <dbReference type="Proteomes" id="UP001156856"/>
    </source>
</evidence>
<reference evidence="3" key="1">
    <citation type="journal article" date="2014" name="Int. J. Syst. Evol. Microbiol.">
        <title>Complete genome of a new Firmicutes species belonging to the dominant human colonic microbiota ('Ruminococcus bicirculans') reveals two chromosomes and a selective capacity to utilize plant glucans.</title>
        <authorList>
            <consortium name="NISC Comparative Sequencing Program"/>
            <person name="Wegmann U."/>
            <person name="Louis P."/>
            <person name="Goesmann A."/>
            <person name="Henrissat B."/>
            <person name="Duncan S.H."/>
            <person name="Flint H.J."/>
        </authorList>
    </citation>
    <scope>NUCLEOTIDE SEQUENCE</scope>
    <source>
        <strain evidence="3">NBRC 107715</strain>
    </source>
</reference>
<evidence type="ECO:0000313" key="3">
    <source>
        <dbReference type="EMBL" id="GLS65876.1"/>
    </source>
</evidence>
<protein>
    <recommendedName>
        <fullName evidence="6">DUF4164 domain-containing protein</fullName>
    </recommendedName>
</protein>